<organism evidence="2 3">
    <name type="scientific">Didymella rabiei</name>
    <name type="common">Chickpea ascochyta blight fungus</name>
    <name type="synonym">Mycosphaerella rabiei</name>
    <dbReference type="NCBI Taxonomy" id="5454"/>
    <lineage>
        <taxon>Eukaryota</taxon>
        <taxon>Fungi</taxon>
        <taxon>Dikarya</taxon>
        <taxon>Ascomycota</taxon>
        <taxon>Pezizomycotina</taxon>
        <taxon>Dothideomycetes</taxon>
        <taxon>Pleosporomycetidae</taxon>
        <taxon>Pleosporales</taxon>
        <taxon>Pleosporineae</taxon>
        <taxon>Didymellaceae</taxon>
        <taxon>Ascochyta</taxon>
    </lineage>
</organism>
<reference evidence="2 3" key="1">
    <citation type="journal article" date="2016" name="Sci. Rep.">
        <title>Draft genome sequencing and secretome analysis of fungal phytopathogen Ascochyta rabiei provides insight into the necrotrophic effector repertoire.</title>
        <authorList>
            <person name="Verma S."/>
            <person name="Gazara R.K."/>
            <person name="Nizam S."/>
            <person name="Parween S."/>
            <person name="Chattopadhyay D."/>
            <person name="Verma P.K."/>
        </authorList>
    </citation>
    <scope>NUCLEOTIDE SEQUENCE [LARGE SCALE GENOMIC DNA]</scope>
    <source>
        <strain evidence="2 3">ArDII</strain>
    </source>
</reference>
<dbReference type="Proteomes" id="UP000076837">
    <property type="component" value="Unassembled WGS sequence"/>
</dbReference>
<feature type="compositionally biased region" description="Basic and acidic residues" evidence="1">
    <location>
        <begin position="221"/>
        <end position="230"/>
    </location>
</feature>
<evidence type="ECO:0000256" key="1">
    <source>
        <dbReference type="SAM" id="MobiDB-lite"/>
    </source>
</evidence>
<evidence type="ECO:0000313" key="3">
    <source>
        <dbReference type="Proteomes" id="UP000076837"/>
    </source>
</evidence>
<dbReference type="AlphaFoldDB" id="A0A163MMX5"/>
<proteinExistence type="predicted"/>
<feature type="compositionally biased region" description="Basic and acidic residues" evidence="1">
    <location>
        <begin position="204"/>
        <end position="213"/>
    </location>
</feature>
<protein>
    <submittedName>
        <fullName evidence="2">Uncharacterized protein</fullName>
    </submittedName>
</protein>
<feature type="region of interest" description="Disordered" evidence="1">
    <location>
        <begin position="141"/>
        <end position="230"/>
    </location>
</feature>
<evidence type="ECO:0000313" key="2">
    <source>
        <dbReference type="EMBL" id="KZM28854.1"/>
    </source>
</evidence>
<dbReference type="OrthoDB" id="3693506at2759"/>
<keyword evidence="3" id="KW-1185">Reference proteome</keyword>
<gene>
    <name evidence="2" type="ORF">ST47_g37</name>
</gene>
<comment type="caution">
    <text evidence="2">The sequence shown here is derived from an EMBL/GenBank/DDBJ whole genome shotgun (WGS) entry which is preliminary data.</text>
</comment>
<feature type="compositionally biased region" description="Polar residues" evidence="1">
    <location>
        <begin position="144"/>
        <end position="158"/>
    </location>
</feature>
<accession>A0A163MMX5</accession>
<dbReference type="EMBL" id="JYNV01000001">
    <property type="protein sequence ID" value="KZM28854.1"/>
    <property type="molecule type" value="Genomic_DNA"/>
</dbReference>
<name>A0A163MMX5_DIDRA</name>
<sequence>MSTDPLPPEPLEVQAARQVRIDSDIIKLCCKPKPPYTIPTVHGIGLYTHVAGPKIVQQNPHGIYADRDDGEVALLPLGGPHKILPSKSLNKEVAAIYKKLQDAVQAEEKIWNDMRAAAEAKGEAAKDAYKMSLETLKKKYGDINTPTSESAKLQQDHSQQNKRRLSEAVGSGTDEVLKRRRVSFAQHSEARQQSTDVSMGGTGTHEEKQERASKAGNMYEAYRDPRRQGR</sequence>